<sequence length="87" mass="9599">MFAGEARRLEERLARAAVGWAFLLQGGDCAEKFRRSSMPTTSRSPSASSCRCLSCSCSEARCLSSRWEEWPVSLQSQGQMASRSGME</sequence>
<dbReference type="EMBL" id="BQKI01000010">
    <property type="protein sequence ID" value="GJN03827.1"/>
    <property type="molecule type" value="Genomic_DNA"/>
</dbReference>
<evidence type="ECO:0000256" key="6">
    <source>
        <dbReference type="ARBA" id="ARBA00047508"/>
    </source>
</evidence>
<comment type="caution">
    <text evidence="9">The sequence shown here is derived from an EMBL/GenBank/DDBJ whole genome shotgun (WGS) entry which is preliminary data.</text>
</comment>
<dbReference type="Proteomes" id="UP001054889">
    <property type="component" value="Unassembled WGS sequence"/>
</dbReference>
<evidence type="ECO:0000256" key="8">
    <source>
        <dbReference type="RuleBase" id="RU363071"/>
    </source>
</evidence>
<keyword evidence="8" id="KW-0934">Plastid</keyword>
<keyword evidence="3 8" id="KW-0028">Amino-acid biosynthesis</keyword>
<dbReference type="GO" id="GO:0003849">
    <property type="term" value="F:3-deoxy-7-phosphoheptulonate synthase activity"/>
    <property type="evidence" value="ECO:0007669"/>
    <property type="project" value="UniProtKB-EC"/>
</dbReference>
<evidence type="ECO:0000313" key="9">
    <source>
        <dbReference type="EMBL" id="GJN03827.1"/>
    </source>
</evidence>
<comment type="pathway">
    <text evidence="1 8">Metabolic intermediate biosynthesis; chorismate biosynthesis; chorismate from D-erythrose 4-phosphate and phosphoenolpyruvate: step 1/7.</text>
</comment>
<dbReference type="PANTHER" id="PTHR21337:SF0">
    <property type="entry name" value="PHOSPHO-2-DEHYDRO-3-DEOXYHEPTONATE ALDOLASE"/>
    <property type="match status" value="1"/>
</dbReference>
<proteinExistence type="inferred from homology"/>
<keyword evidence="8" id="KW-0150">Chloroplast</keyword>
<keyword evidence="4 8" id="KW-0808">Transferase</keyword>
<dbReference type="InterPro" id="IPR002480">
    <property type="entry name" value="DAHP_synth_2"/>
</dbReference>
<evidence type="ECO:0000256" key="3">
    <source>
        <dbReference type="ARBA" id="ARBA00022605"/>
    </source>
</evidence>
<evidence type="ECO:0000313" key="10">
    <source>
        <dbReference type="Proteomes" id="UP001054889"/>
    </source>
</evidence>
<keyword evidence="10" id="KW-1185">Reference proteome</keyword>
<dbReference type="GO" id="GO:0009073">
    <property type="term" value="P:aromatic amino acid family biosynthetic process"/>
    <property type="evidence" value="ECO:0007669"/>
    <property type="project" value="UniProtKB-KW"/>
</dbReference>
<protein>
    <recommendedName>
        <fullName evidence="8">Phospho-2-dehydro-3-deoxyheptonate aldolase</fullName>
        <ecNumber evidence="8">2.5.1.54</ecNumber>
    </recommendedName>
</protein>
<comment type="cofactor">
    <cofactor evidence="7">
        <name>Mn(2+)</name>
        <dbReference type="ChEBI" id="CHEBI:29035"/>
    </cofactor>
    <cofactor evidence="7">
        <name>Co(2+)</name>
        <dbReference type="ChEBI" id="CHEBI:48828"/>
    </cofactor>
    <cofactor evidence="7">
        <name>Cd(2+)</name>
        <dbReference type="ChEBI" id="CHEBI:48775"/>
    </cofactor>
    <text evidence="7">Binds 1 divalent cation per subunit. The enzyme is active with manganese, cobalt or cadmium ions.</text>
</comment>
<dbReference type="GO" id="GO:0009507">
    <property type="term" value="C:chloroplast"/>
    <property type="evidence" value="ECO:0007669"/>
    <property type="project" value="UniProtKB-SubCell"/>
</dbReference>
<keyword evidence="7" id="KW-0464">Manganese</keyword>
<accession>A0AAV5CZC9</accession>
<dbReference type="InterPro" id="IPR013785">
    <property type="entry name" value="Aldolase_TIM"/>
</dbReference>
<dbReference type="PANTHER" id="PTHR21337">
    <property type="entry name" value="PHOSPHO-2-DEHYDRO-3-DEOXYHEPTONATE ALDOLASE 1, 2"/>
    <property type="match status" value="1"/>
</dbReference>
<dbReference type="SUPFAM" id="SSF51569">
    <property type="entry name" value="Aldolase"/>
    <property type="match status" value="1"/>
</dbReference>
<comment type="catalytic activity">
    <reaction evidence="6 8">
        <text>D-erythrose 4-phosphate + phosphoenolpyruvate + H2O = 7-phospho-2-dehydro-3-deoxy-D-arabino-heptonate + phosphate</text>
        <dbReference type="Rhea" id="RHEA:14717"/>
        <dbReference type="ChEBI" id="CHEBI:15377"/>
        <dbReference type="ChEBI" id="CHEBI:16897"/>
        <dbReference type="ChEBI" id="CHEBI:43474"/>
        <dbReference type="ChEBI" id="CHEBI:58394"/>
        <dbReference type="ChEBI" id="CHEBI:58702"/>
        <dbReference type="EC" id="2.5.1.54"/>
    </reaction>
</comment>
<dbReference type="Gene3D" id="3.20.20.70">
    <property type="entry name" value="Aldolase class I"/>
    <property type="match status" value="1"/>
</dbReference>
<comment type="subcellular location">
    <subcellularLocation>
        <location evidence="8">Plastid</location>
        <location evidence="8">Chloroplast</location>
    </subcellularLocation>
</comment>
<reference evidence="9" key="2">
    <citation type="submission" date="2021-12" db="EMBL/GenBank/DDBJ databases">
        <title>Resequencing data analysis of finger millet.</title>
        <authorList>
            <person name="Hatakeyama M."/>
            <person name="Aluri S."/>
            <person name="Balachadran M.T."/>
            <person name="Sivarajan S.R."/>
            <person name="Poveda L."/>
            <person name="Shimizu-Inatsugi R."/>
            <person name="Schlapbach R."/>
            <person name="Sreeman S.M."/>
            <person name="Shimizu K.K."/>
        </authorList>
    </citation>
    <scope>NUCLEOTIDE SEQUENCE</scope>
</reference>
<evidence type="ECO:0000256" key="4">
    <source>
        <dbReference type="ARBA" id="ARBA00022679"/>
    </source>
</evidence>
<evidence type="ECO:0000256" key="1">
    <source>
        <dbReference type="ARBA" id="ARBA00004688"/>
    </source>
</evidence>
<dbReference type="Pfam" id="PF01474">
    <property type="entry name" value="DAHP_synth_2"/>
    <property type="match status" value="1"/>
</dbReference>
<gene>
    <name evidence="9" type="primary">ga21311</name>
    <name evidence="9" type="ORF">PR202_ga21311</name>
</gene>
<evidence type="ECO:0000256" key="7">
    <source>
        <dbReference type="PIRSR" id="PIRSR602480-1"/>
    </source>
</evidence>
<keyword evidence="7" id="KW-0104">Cadmium</keyword>
<keyword evidence="7" id="KW-0170">Cobalt</keyword>
<evidence type="ECO:0000256" key="5">
    <source>
        <dbReference type="ARBA" id="ARBA00023141"/>
    </source>
</evidence>
<dbReference type="AlphaFoldDB" id="A0AAV5CZC9"/>
<reference evidence="9" key="1">
    <citation type="journal article" date="2018" name="DNA Res.">
        <title>Multiple hybrid de novo genome assembly of finger millet, an orphan allotetraploid crop.</title>
        <authorList>
            <person name="Hatakeyama M."/>
            <person name="Aluri S."/>
            <person name="Balachadran M.T."/>
            <person name="Sivarajan S.R."/>
            <person name="Patrignani A."/>
            <person name="Gruter S."/>
            <person name="Poveda L."/>
            <person name="Shimizu-Inatsugi R."/>
            <person name="Baeten J."/>
            <person name="Francoijs K.J."/>
            <person name="Nataraja K.N."/>
            <person name="Reddy Y.A.N."/>
            <person name="Phadnis S."/>
            <person name="Ravikumar R.L."/>
            <person name="Schlapbach R."/>
            <person name="Sreeman S.M."/>
            <person name="Shimizu K.K."/>
        </authorList>
    </citation>
    <scope>NUCLEOTIDE SEQUENCE</scope>
</reference>
<name>A0AAV5CZC9_ELECO</name>
<feature type="binding site" evidence="7">
    <location>
        <position position="29"/>
    </location>
    <ligand>
        <name>Mn(2+)</name>
        <dbReference type="ChEBI" id="CHEBI:29035"/>
    </ligand>
</feature>
<dbReference type="EC" id="2.5.1.54" evidence="8"/>
<keyword evidence="5 8" id="KW-0057">Aromatic amino acid biosynthesis</keyword>
<organism evidence="9 10">
    <name type="scientific">Eleusine coracana subsp. coracana</name>
    <dbReference type="NCBI Taxonomy" id="191504"/>
    <lineage>
        <taxon>Eukaryota</taxon>
        <taxon>Viridiplantae</taxon>
        <taxon>Streptophyta</taxon>
        <taxon>Embryophyta</taxon>
        <taxon>Tracheophyta</taxon>
        <taxon>Spermatophyta</taxon>
        <taxon>Magnoliopsida</taxon>
        <taxon>Liliopsida</taxon>
        <taxon>Poales</taxon>
        <taxon>Poaceae</taxon>
        <taxon>PACMAD clade</taxon>
        <taxon>Chloridoideae</taxon>
        <taxon>Cynodonteae</taxon>
        <taxon>Eleusininae</taxon>
        <taxon>Eleusine</taxon>
    </lineage>
</organism>
<evidence type="ECO:0000256" key="2">
    <source>
        <dbReference type="ARBA" id="ARBA00008911"/>
    </source>
</evidence>
<keyword evidence="8" id="KW-0809">Transit peptide</keyword>
<dbReference type="GO" id="GO:0008652">
    <property type="term" value="P:amino acid biosynthetic process"/>
    <property type="evidence" value="ECO:0007669"/>
    <property type="project" value="UniProtKB-KW"/>
</dbReference>
<comment type="similarity">
    <text evidence="2 8">Belongs to the class-II DAHP synthase family.</text>
</comment>